<protein>
    <recommendedName>
        <fullName evidence="2">Dimethylmenaquinone methyltransferase</fullName>
    </recommendedName>
</protein>
<dbReference type="InterPro" id="IPR005493">
    <property type="entry name" value="RraA/RraA-like"/>
</dbReference>
<evidence type="ECO:0000313" key="1">
    <source>
        <dbReference type="EMBL" id="SVB79471.1"/>
    </source>
</evidence>
<accession>A0A382GZ87</accession>
<dbReference type="PANTHER" id="PTHR33254">
    <property type="entry name" value="4-HYDROXY-4-METHYL-2-OXOGLUTARATE ALDOLASE 3-RELATED"/>
    <property type="match status" value="1"/>
</dbReference>
<name>A0A382GZ87_9ZZZZ</name>
<dbReference type="SUPFAM" id="SSF89562">
    <property type="entry name" value="RraA-like"/>
    <property type="match status" value="1"/>
</dbReference>
<dbReference type="AlphaFoldDB" id="A0A382GZ87"/>
<reference evidence="1" key="1">
    <citation type="submission" date="2018-05" db="EMBL/GenBank/DDBJ databases">
        <authorList>
            <person name="Lanie J.A."/>
            <person name="Ng W.-L."/>
            <person name="Kazmierczak K.M."/>
            <person name="Andrzejewski T.M."/>
            <person name="Davidsen T.M."/>
            <person name="Wayne K.J."/>
            <person name="Tettelin H."/>
            <person name="Glass J.I."/>
            <person name="Rusch D."/>
            <person name="Podicherti R."/>
            <person name="Tsui H.-C.T."/>
            <person name="Winkler M.E."/>
        </authorList>
    </citation>
    <scope>NUCLEOTIDE SEQUENCE</scope>
</reference>
<dbReference type="EMBL" id="UINC01057853">
    <property type="protein sequence ID" value="SVB79471.1"/>
    <property type="molecule type" value="Genomic_DNA"/>
</dbReference>
<dbReference type="InterPro" id="IPR036704">
    <property type="entry name" value="RraA/RraA-like_sf"/>
</dbReference>
<dbReference type="Pfam" id="PF03737">
    <property type="entry name" value="RraA-like"/>
    <property type="match status" value="1"/>
</dbReference>
<gene>
    <name evidence="1" type="ORF">METZ01_LOCUS232325</name>
</gene>
<proteinExistence type="predicted"/>
<evidence type="ECO:0008006" key="2">
    <source>
        <dbReference type="Google" id="ProtNLM"/>
    </source>
</evidence>
<dbReference type="CDD" id="cd16841">
    <property type="entry name" value="RraA_family"/>
    <property type="match status" value="1"/>
</dbReference>
<dbReference type="Gene3D" id="3.50.30.40">
    <property type="entry name" value="Ribonuclease E inhibitor RraA/RraA-like"/>
    <property type="match status" value="1"/>
</dbReference>
<sequence>MIVINPRVDILDPALIESYWNIAPASLGHALDSGLDSSINAVWKPVKLVGRALTVQAYPQIDTAVSEALNIAQKGDVLVMNRFGESRIANWGEFAAIGALEVGIIGVVTDGPATDQMALRQLKFPTFSRGTSAVTIKRTGIAEGGVNVPVIVGGVVIGPGDLILADEDGVITATPEQAALLLPFCQEMEAREVWMRKELKSDRNLLDLRKAWPLPTPPNRT</sequence>
<dbReference type="PANTHER" id="PTHR33254:SF4">
    <property type="entry name" value="4-HYDROXY-4-METHYL-2-OXOGLUTARATE ALDOLASE 3-RELATED"/>
    <property type="match status" value="1"/>
</dbReference>
<organism evidence="1">
    <name type="scientific">marine metagenome</name>
    <dbReference type="NCBI Taxonomy" id="408172"/>
    <lineage>
        <taxon>unclassified sequences</taxon>
        <taxon>metagenomes</taxon>
        <taxon>ecological metagenomes</taxon>
    </lineage>
</organism>